<dbReference type="NCBIfam" id="NF009212">
    <property type="entry name" value="PRK12561.1"/>
    <property type="match status" value="1"/>
</dbReference>
<organism evidence="17 18">
    <name type="scientific">Mastigocoleus testarum BC008</name>
    <dbReference type="NCBI Taxonomy" id="371196"/>
    <lineage>
        <taxon>Bacteria</taxon>
        <taxon>Bacillati</taxon>
        <taxon>Cyanobacteriota</taxon>
        <taxon>Cyanophyceae</taxon>
        <taxon>Nostocales</taxon>
        <taxon>Hapalosiphonaceae</taxon>
        <taxon>Mastigocoleus</taxon>
    </lineage>
</organism>
<keyword evidence="3 14" id="KW-0812">Transmembrane</keyword>
<keyword evidence="8 14" id="KW-1133">Transmembrane helix</keyword>
<reference evidence="17 18" key="1">
    <citation type="journal article" date="2015" name="Genome Announc.">
        <title>Draft Genome of the Euendolithic (true boring) Cyanobacterium Mastigocoleus testarum strain BC008.</title>
        <authorList>
            <person name="Guida B.S."/>
            <person name="Garcia-Pichel F."/>
        </authorList>
    </citation>
    <scope>NUCLEOTIDE SEQUENCE [LARGE SCALE GENOMIC DNA]</scope>
    <source>
        <strain evidence="17 18">BC008</strain>
    </source>
</reference>
<feature type="transmembrane region" description="Helical" evidence="14">
    <location>
        <begin position="86"/>
        <end position="106"/>
    </location>
</feature>
<dbReference type="Proteomes" id="UP000053372">
    <property type="component" value="Unassembled WGS sequence"/>
</dbReference>
<feature type="domain" description="NADH:quinone oxidoreductase/Mrp antiporter transmembrane" evidence="16">
    <location>
        <begin position="132"/>
        <end position="411"/>
    </location>
</feature>
<feature type="transmembrane region" description="Helical" evidence="14">
    <location>
        <begin position="137"/>
        <end position="156"/>
    </location>
</feature>
<feature type="transmembrane region" description="Helical" evidence="14">
    <location>
        <begin position="208"/>
        <end position="227"/>
    </location>
</feature>
<dbReference type="EMBL" id="LMTZ01000104">
    <property type="protein sequence ID" value="KST65776.1"/>
    <property type="molecule type" value="Genomic_DNA"/>
</dbReference>
<dbReference type="NCBIfam" id="TIGR01972">
    <property type="entry name" value="NDH_I_M"/>
    <property type="match status" value="1"/>
</dbReference>
<feature type="transmembrane region" description="Helical" evidence="14">
    <location>
        <begin position="463"/>
        <end position="480"/>
    </location>
</feature>
<evidence type="ECO:0000256" key="12">
    <source>
        <dbReference type="ARBA" id="ARBA00047726"/>
    </source>
</evidence>
<evidence type="ECO:0000256" key="7">
    <source>
        <dbReference type="ARBA" id="ARBA00022967"/>
    </source>
</evidence>
<keyword evidence="6 14" id="KW-0618">Plastoquinone</keyword>
<keyword evidence="4 14" id="KW-0874">Quinone</keyword>
<evidence type="ECO:0000256" key="1">
    <source>
        <dbReference type="ARBA" id="ARBA00004127"/>
    </source>
</evidence>
<accession>A0A0V7ZMC8</accession>
<feature type="transmembrane region" description="Helical" evidence="14">
    <location>
        <begin position="272"/>
        <end position="293"/>
    </location>
</feature>
<dbReference type="PANTHER" id="PTHR43507:SF21">
    <property type="entry name" value="NAD(P)H-QUINONE OXIDOREDUCTASE CHAIN 4, CHLOROPLASTIC"/>
    <property type="match status" value="1"/>
</dbReference>
<feature type="transmembrane region" description="Helical" evidence="14">
    <location>
        <begin position="374"/>
        <end position="396"/>
    </location>
</feature>
<dbReference type="InterPro" id="IPR010227">
    <property type="entry name" value="NADH_Q_OxRdtase_chainM/4"/>
</dbReference>
<evidence type="ECO:0000256" key="5">
    <source>
        <dbReference type="ARBA" id="ARBA00022857"/>
    </source>
</evidence>
<dbReference type="GO" id="GO:0031676">
    <property type="term" value="C:plasma membrane-derived thylakoid membrane"/>
    <property type="evidence" value="ECO:0007669"/>
    <property type="project" value="UniProtKB-SubCell"/>
</dbReference>
<evidence type="ECO:0000256" key="2">
    <source>
        <dbReference type="ARBA" id="ARBA00009025"/>
    </source>
</evidence>
<dbReference type="RefSeq" id="WP_027845185.1">
    <property type="nucleotide sequence ID" value="NZ_LMTZ01000104.1"/>
</dbReference>
<comment type="caution">
    <text evidence="17">The sequence shown here is derived from an EMBL/GenBank/DDBJ whole genome shotgun (WGS) entry which is preliminary data.</text>
</comment>
<dbReference type="GO" id="GO:0012505">
    <property type="term" value="C:endomembrane system"/>
    <property type="evidence" value="ECO:0007669"/>
    <property type="project" value="UniProtKB-SubCell"/>
</dbReference>
<dbReference type="AlphaFoldDB" id="A0A0V7ZMC8"/>
<feature type="transmembrane region" description="Helical" evidence="14">
    <location>
        <begin position="33"/>
        <end position="53"/>
    </location>
</feature>
<sequence length="537" mass="59102">MITQFPLLTAIIIFPLLATFAIPLIPDKNGKTVRWYALGVAIADFALTIYGFWRNYDLQNSSLQLAESYSWIPQLGMNWSLAVDGLSMPLILLTGLINTVAIFAAWRVEKKPRLFYALMLVMYSAQVGVFAAQDMLLFFLMWEIELVPVYLLISIWGGAKRRYAATKFILYTAAASIFILVGGFAMAFHGDTFTFDMASLGMKEYPKAFEMLAYAGFFIAFGVKLPVFPFHTWLPDAHGEASTPGSMILAGVLLKMGGYALIRINMEMLPNAHVYFAPMLAVLGVVNIIYGACCAFAQTNLKRRLAYSSIAHMGFVLVGIASYTEIGMSGAVLQMLSHGLIAAALFFLTGVTYERTHTLMMDKMGGMAALMPRTFGLFTAGAMASLALPGMSGFVGELMVFLGITNSDVYSSNFKVIIVLLSAVGVILTPIYLLSMLREVFYGKQNEELKLDTFVPDVRPRELFITACLLIPIIGVGLYPKLITQMYDVKTVQVATHARQFLPVVASKEEFILQQSPILTIPTLADSEISTLVSVIE</sequence>
<evidence type="ECO:0000256" key="15">
    <source>
        <dbReference type="RuleBase" id="RU000320"/>
    </source>
</evidence>
<evidence type="ECO:0000313" key="18">
    <source>
        <dbReference type="Proteomes" id="UP000053372"/>
    </source>
</evidence>
<comment type="subcellular location">
    <subcellularLocation>
        <location evidence="14">Cellular thylakoid membrane</location>
        <topology evidence="14">Multi-pass membrane protein</topology>
    </subcellularLocation>
    <subcellularLocation>
        <location evidence="1">Endomembrane system</location>
        <topology evidence="1">Multi-pass membrane protein</topology>
    </subcellularLocation>
    <subcellularLocation>
        <location evidence="15">Membrane</location>
        <topology evidence="15">Multi-pass membrane protein</topology>
    </subcellularLocation>
</comment>
<feature type="transmembrane region" description="Helical" evidence="14">
    <location>
        <begin position="416"/>
        <end position="434"/>
    </location>
</feature>
<evidence type="ECO:0000256" key="3">
    <source>
        <dbReference type="ARBA" id="ARBA00022692"/>
    </source>
</evidence>
<dbReference type="GO" id="GO:0042773">
    <property type="term" value="P:ATP synthesis coupled electron transport"/>
    <property type="evidence" value="ECO:0007669"/>
    <property type="project" value="InterPro"/>
</dbReference>
<dbReference type="InterPro" id="IPR022997">
    <property type="entry name" value="NADH_Q_OxRdtase_chain4"/>
</dbReference>
<proteinExistence type="inferred from homology"/>
<keyword evidence="18" id="KW-1185">Reference proteome</keyword>
<keyword evidence="10 14" id="KW-0472">Membrane</keyword>
<evidence type="ECO:0000259" key="16">
    <source>
        <dbReference type="Pfam" id="PF00361"/>
    </source>
</evidence>
<dbReference type="GO" id="GO:0008137">
    <property type="term" value="F:NADH dehydrogenase (ubiquinone) activity"/>
    <property type="evidence" value="ECO:0007669"/>
    <property type="project" value="InterPro"/>
</dbReference>
<feature type="transmembrane region" description="Helical" evidence="14">
    <location>
        <begin position="6"/>
        <end position="26"/>
    </location>
</feature>
<dbReference type="OrthoDB" id="416973at2"/>
<evidence type="ECO:0000256" key="14">
    <source>
        <dbReference type="HAMAP-Rule" id="MF_00491"/>
    </source>
</evidence>
<dbReference type="HAMAP" id="MF_00491">
    <property type="entry name" value="NDH1_NuoM"/>
    <property type="match status" value="1"/>
</dbReference>
<dbReference type="GO" id="GO:0003954">
    <property type="term" value="F:NADH dehydrogenase activity"/>
    <property type="evidence" value="ECO:0007669"/>
    <property type="project" value="TreeGrafter"/>
</dbReference>
<dbReference type="InterPro" id="IPR001750">
    <property type="entry name" value="ND/Mrp_TM"/>
</dbReference>
<evidence type="ECO:0000256" key="13">
    <source>
        <dbReference type="ARBA" id="ARBA00048026"/>
    </source>
</evidence>
<evidence type="ECO:0000256" key="8">
    <source>
        <dbReference type="ARBA" id="ARBA00022989"/>
    </source>
</evidence>
<dbReference type="GO" id="GO:0048039">
    <property type="term" value="F:ubiquinone binding"/>
    <property type="evidence" value="ECO:0007669"/>
    <property type="project" value="TreeGrafter"/>
</dbReference>
<dbReference type="EC" id="7.1.1.-" evidence="14"/>
<evidence type="ECO:0000256" key="4">
    <source>
        <dbReference type="ARBA" id="ARBA00022719"/>
    </source>
</evidence>
<dbReference type="GO" id="GO:0016655">
    <property type="term" value="F:oxidoreductase activity, acting on NAD(P)H, quinone or similar compound as acceptor"/>
    <property type="evidence" value="ECO:0007669"/>
    <property type="project" value="UniProtKB-UniRule"/>
</dbReference>
<comment type="catalytic activity">
    <reaction evidence="12 14">
        <text>a plastoquinone + NADPH + (n+1) H(+)(in) = a plastoquinol + NADP(+) + n H(+)(out)</text>
        <dbReference type="Rhea" id="RHEA:42612"/>
        <dbReference type="Rhea" id="RHEA-COMP:9561"/>
        <dbReference type="Rhea" id="RHEA-COMP:9562"/>
        <dbReference type="ChEBI" id="CHEBI:15378"/>
        <dbReference type="ChEBI" id="CHEBI:17757"/>
        <dbReference type="ChEBI" id="CHEBI:57783"/>
        <dbReference type="ChEBI" id="CHEBI:58349"/>
        <dbReference type="ChEBI" id="CHEBI:62192"/>
    </reaction>
</comment>
<evidence type="ECO:0000256" key="6">
    <source>
        <dbReference type="ARBA" id="ARBA00022957"/>
    </source>
</evidence>
<feature type="transmembrane region" description="Helical" evidence="14">
    <location>
        <begin position="113"/>
        <end position="131"/>
    </location>
</feature>
<feature type="transmembrane region" description="Helical" evidence="14">
    <location>
        <begin position="168"/>
        <end position="188"/>
    </location>
</feature>
<dbReference type="GO" id="GO:0015990">
    <property type="term" value="P:electron transport coupled proton transport"/>
    <property type="evidence" value="ECO:0007669"/>
    <property type="project" value="TreeGrafter"/>
</dbReference>
<name>A0A0V7ZMC8_9CYAN</name>
<keyword evidence="7 14" id="KW-1278">Translocase</keyword>
<evidence type="ECO:0000256" key="11">
    <source>
        <dbReference type="ARBA" id="ARBA00025624"/>
    </source>
</evidence>
<evidence type="ECO:0000313" key="17">
    <source>
        <dbReference type="EMBL" id="KST65776.1"/>
    </source>
</evidence>
<feature type="transmembrane region" description="Helical" evidence="14">
    <location>
        <begin position="247"/>
        <end position="266"/>
    </location>
</feature>
<comment type="similarity">
    <text evidence="2 14">Belongs to the complex I subunit 4 family.</text>
</comment>
<evidence type="ECO:0000256" key="10">
    <source>
        <dbReference type="ARBA" id="ARBA00023136"/>
    </source>
</evidence>
<evidence type="ECO:0000256" key="9">
    <source>
        <dbReference type="ARBA" id="ARBA00023027"/>
    </source>
</evidence>
<comment type="catalytic activity">
    <reaction evidence="13 14">
        <text>a plastoquinone + NADH + (n+1) H(+)(in) = a plastoquinol + NAD(+) + n H(+)(out)</text>
        <dbReference type="Rhea" id="RHEA:42608"/>
        <dbReference type="Rhea" id="RHEA-COMP:9561"/>
        <dbReference type="Rhea" id="RHEA-COMP:9562"/>
        <dbReference type="ChEBI" id="CHEBI:15378"/>
        <dbReference type="ChEBI" id="CHEBI:17757"/>
        <dbReference type="ChEBI" id="CHEBI:57540"/>
        <dbReference type="ChEBI" id="CHEBI:57945"/>
        <dbReference type="ChEBI" id="CHEBI:62192"/>
    </reaction>
</comment>
<dbReference type="Pfam" id="PF00361">
    <property type="entry name" value="Proton_antipo_M"/>
    <property type="match status" value="1"/>
</dbReference>
<feature type="transmembrane region" description="Helical" evidence="14">
    <location>
        <begin position="305"/>
        <end position="323"/>
    </location>
</feature>
<comment type="function">
    <text evidence="11 14">NDH-1 shuttles electrons from NAD(P)H, via FMN and iron-sulfur (Fe-S) centers, to quinones in the respiratory chain. The immediate electron acceptor for the enzyme in this species is believed to be plastoquinone. Couples the redox reaction to proton translocation (for every two electrons transferred, four hydrogen ions are translocated across the cytoplasmic membrane), and thus conserves the redox energy in a proton gradient.</text>
</comment>
<dbReference type="PANTHER" id="PTHR43507">
    <property type="entry name" value="NADH-UBIQUINONE OXIDOREDUCTASE CHAIN 4"/>
    <property type="match status" value="1"/>
</dbReference>
<keyword evidence="5 14" id="KW-0521">NADP</keyword>
<protein>
    <recommendedName>
        <fullName evidence="14">NAD(P)H-quinone oxidoreductase chain 4</fullName>
        <ecNumber evidence="14">7.1.1.-</ecNumber>
    </recommendedName>
    <alternativeName>
        <fullName evidence="14">NAD(P)H dehydrogenase I, chain 4</fullName>
    </alternativeName>
    <alternativeName>
        <fullName evidence="14">NDH-1, chain 4</fullName>
    </alternativeName>
</protein>
<dbReference type="InterPro" id="IPR003918">
    <property type="entry name" value="NADH_UbQ_OxRdtase"/>
</dbReference>
<gene>
    <name evidence="14" type="primary">ndhD</name>
    <name evidence="17" type="ORF">BC008_22635</name>
</gene>
<keyword evidence="14" id="KW-0793">Thylakoid</keyword>
<dbReference type="PRINTS" id="PR01437">
    <property type="entry name" value="NUOXDRDTASE4"/>
</dbReference>
<keyword evidence="9 14" id="KW-0520">NAD</keyword>
<feature type="transmembrane region" description="Helical" evidence="14">
    <location>
        <begin position="335"/>
        <end position="353"/>
    </location>
</feature>